<evidence type="ECO:0000313" key="1">
    <source>
        <dbReference type="EMBL" id="KAK3783822.1"/>
    </source>
</evidence>
<protein>
    <submittedName>
        <fullName evidence="1">Uncharacterized protein</fullName>
    </submittedName>
</protein>
<keyword evidence="2" id="KW-1185">Reference proteome</keyword>
<accession>A0AAE1ABX1</accession>
<dbReference type="AlphaFoldDB" id="A0AAE1ABX1"/>
<proteinExistence type="predicted"/>
<gene>
    <name evidence="1" type="ORF">RRG08_063483</name>
</gene>
<dbReference type="EMBL" id="JAWDGP010002355">
    <property type="protein sequence ID" value="KAK3783822.1"/>
    <property type="molecule type" value="Genomic_DNA"/>
</dbReference>
<dbReference type="Proteomes" id="UP001283361">
    <property type="component" value="Unassembled WGS sequence"/>
</dbReference>
<comment type="caution">
    <text evidence="1">The sequence shown here is derived from an EMBL/GenBank/DDBJ whole genome shotgun (WGS) entry which is preliminary data.</text>
</comment>
<reference evidence="1" key="1">
    <citation type="journal article" date="2023" name="G3 (Bethesda)">
        <title>A reference genome for the long-term kleptoplast-retaining sea slug Elysia crispata morphotype clarki.</title>
        <authorList>
            <person name="Eastman K.E."/>
            <person name="Pendleton A.L."/>
            <person name="Shaikh M.A."/>
            <person name="Suttiyut T."/>
            <person name="Ogas R."/>
            <person name="Tomko P."/>
            <person name="Gavelis G."/>
            <person name="Widhalm J.R."/>
            <person name="Wisecaver J.H."/>
        </authorList>
    </citation>
    <scope>NUCLEOTIDE SEQUENCE</scope>
    <source>
        <strain evidence="1">ECLA1</strain>
    </source>
</reference>
<organism evidence="1 2">
    <name type="scientific">Elysia crispata</name>
    <name type="common">lettuce slug</name>
    <dbReference type="NCBI Taxonomy" id="231223"/>
    <lineage>
        <taxon>Eukaryota</taxon>
        <taxon>Metazoa</taxon>
        <taxon>Spiralia</taxon>
        <taxon>Lophotrochozoa</taxon>
        <taxon>Mollusca</taxon>
        <taxon>Gastropoda</taxon>
        <taxon>Heterobranchia</taxon>
        <taxon>Euthyneura</taxon>
        <taxon>Panpulmonata</taxon>
        <taxon>Sacoglossa</taxon>
        <taxon>Placobranchoidea</taxon>
        <taxon>Plakobranchidae</taxon>
        <taxon>Elysia</taxon>
    </lineage>
</organism>
<name>A0AAE1ABX1_9GAST</name>
<evidence type="ECO:0000313" key="2">
    <source>
        <dbReference type="Proteomes" id="UP001283361"/>
    </source>
</evidence>
<sequence>MRKTKLPWTMMYRWNSFMPSGVSSMNGEPGVECPPPPQTFLTFSHEPHRPGWSCFAAVTFVLQQEVDQWTSPVLPWSKICEHPPARDLTSFFLFSPLGSYLVCVEITCIDKILRPTFSMITLSTQAGHVINITSVAIHSFIHATQ</sequence>